<name>A0A3M2HF63_9GAMM</name>
<evidence type="ECO:0000256" key="3">
    <source>
        <dbReference type="ARBA" id="ARBA00010918"/>
    </source>
</evidence>
<dbReference type="GO" id="GO:0008235">
    <property type="term" value="F:metalloexopeptidase activity"/>
    <property type="evidence" value="ECO:0007669"/>
    <property type="project" value="InterPro"/>
</dbReference>
<keyword evidence="9" id="KW-0472">Membrane</keyword>
<feature type="domain" description="Peptidase M28" evidence="10">
    <location>
        <begin position="38"/>
        <end position="225"/>
    </location>
</feature>
<dbReference type="Gene3D" id="3.40.630.10">
    <property type="entry name" value="Zn peptidases"/>
    <property type="match status" value="1"/>
</dbReference>
<evidence type="ECO:0000313" key="11">
    <source>
        <dbReference type="EMBL" id="RMH88386.1"/>
    </source>
</evidence>
<evidence type="ECO:0000256" key="6">
    <source>
        <dbReference type="ARBA" id="ARBA00022989"/>
    </source>
</evidence>
<keyword evidence="11" id="KW-0378">Hydrolase</keyword>
<reference evidence="11 12" key="1">
    <citation type="submission" date="2018-10" db="EMBL/GenBank/DDBJ databases">
        <title>Proposal of Lysobacter pythonis sp. nov. isolated from royal pythons (Python regius).</title>
        <authorList>
            <person name="Hans-Juergen B."/>
            <person name="Huptas C."/>
            <person name="Sandra B."/>
            <person name="Igor L."/>
            <person name="Joachim S."/>
            <person name="Siegfried S."/>
            <person name="Mareike W."/>
            <person name="Peter K."/>
        </authorList>
    </citation>
    <scope>NUCLEOTIDE SEQUENCE [LARGE SCALE GENOMIC DNA]</scope>
    <source>
        <strain evidence="11 12">4284/11</strain>
    </source>
</reference>
<evidence type="ECO:0000256" key="8">
    <source>
        <dbReference type="ARBA" id="ARBA00031512"/>
    </source>
</evidence>
<keyword evidence="6 9" id="KW-1133">Transmembrane helix</keyword>
<feature type="transmembrane region" description="Helical" evidence="9">
    <location>
        <begin position="333"/>
        <end position="352"/>
    </location>
</feature>
<dbReference type="EMBL" id="RFLY01000020">
    <property type="protein sequence ID" value="RMH88386.1"/>
    <property type="molecule type" value="Genomic_DNA"/>
</dbReference>
<dbReference type="AlphaFoldDB" id="A0A3M2HF63"/>
<comment type="function">
    <text evidence="1">May be involved in vacuolar sorting and osmoregulation.</text>
</comment>
<keyword evidence="5" id="KW-0926">Vacuole</keyword>
<evidence type="ECO:0000313" key="12">
    <source>
        <dbReference type="Proteomes" id="UP000275012"/>
    </source>
</evidence>
<gene>
    <name evidence="11" type="ORF">EBB59_11995</name>
</gene>
<organism evidence="11 12">
    <name type="scientific">Solilutibacter pythonis</name>
    <dbReference type="NCBI Taxonomy" id="2483112"/>
    <lineage>
        <taxon>Bacteria</taxon>
        <taxon>Pseudomonadati</taxon>
        <taxon>Pseudomonadota</taxon>
        <taxon>Gammaproteobacteria</taxon>
        <taxon>Lysobacterales</taxon>
        <taxon>Lysobacteraceae</taxon>
        <taxon>Solilutibacter</taxon>
    </lineage>
</organism>
<dbReference type="InterPro" id="IPR045175">
    <property type="entry name" value="M28_fam"/>
</dbReference>
<keyword evidence="7" id="KW-0325">Glycoprotein</keyword>
<evidence type="ECO:0000256" key="4">
    <source>
        <dbReference type="ARBA" id="ARBA00017435"/>
    </source>
</evidence>
<feature type="transmembrane region" description="Helical" evidence="9">
    <location>
        <begin position="418"/>
        <end position="439"/>
    </location>
</feature>
<dbReference type="PANTHER" id="PTHR12147">
    <property type="entry name" value="METALLOPEPTIDASE M28 FAMILY MEMBER"/>
    <property type="match status" value="1"/>
</dbReference>
<accession>A0A3M2HF63</accession>
<comment type="similarity">
    <text evidence="3">Belongs to the peptidase M28 family.</text>
</comment>
<dbReference type="InterPro" id="IPR007484">
    <property type="entry name" value="Peptidase_M28"/>
</dbReference>
<proteinExistence type="inferred from homology"/>
<keyword evidence="12" id="KW-1185">Reference proteome</keyword>
<dbReference type="PANTHER" id="PTHR12147:SF58">
    <property type="entry name" value="VACUOLAR MEMBRANE PROTEASE"/>
    <property type="match status" value="1"/>
</dbReference>
<dbReference type="Pfam" id="PF04389">
    <property type="entry name" value="Peptidase_M28"/>
    <property type="match status" value="1"/>
</dbReference>
<dbReference type="GO" id="GO:0005774">
    <property type="term" value="C:vacuolar membrane"/>
    <property type="evidence" value="ECO:0007669"/>
    <property type="project" value="UniProtKB-SubCell"/>
</dbReference>
<keyword evidence="9" id="KW-0812">Transmembrane</keyword>
<comment type="caution">
    <text evidence="11">The sequence shown here is derived from an EMBL/GenBank/DDBJ whole genome shotgun (WGS) entry which is preliminary data.</text>
</comment>
<comment type="subcellular location">
    <subcellularLocation>
        <location evidence="2">Vacuole membrane</location>
        <topology evidence="2">Multi-pass membrane protein</topology>
    </subcellularLocation>
</comment>
<evidence type="ECO:0000256" key="2">
    <source>
        <dbReference type="ARBA" id="ARBA00004128"/>
    </source>
</evidence>
<evidence type="ECO:0000256" key="7">
    <source>
        <dbReference type="ARBA" id="ARBA00023180"/>
    </source>
</evidence>
<feature type="transmembrane region" description="Helical" evidence="9">
    <location>
        <begin position="364"/>
        <end position="383"/>
    </location>
</feature>
<evidence type="ECO:0000259" key="10">
    <source>
        <dbReference type="Pfam" id="PF04389"/>
    </source>
</evidence>
<feature type="transmembrane region" description="Helical" evidence="9">
    <location>
        <begin position="260"/>
        <end position="280"/>
    </location>
</feature>
<dbReference type="GO" id="GO:0006508">
    <property type="term" value="P:proteolysis"/>
    <property type="evidence" value="ECO:0007669"/>
    <property type="project" value="InterPro"/>
</dbReference>
<sequence length="681" mass="74236">MRGYLVEMLRTLGLQPHVQSEFVVRPDPWGATAGIVHNVVVRLPGRVPGKAVLLMAHYDSVTTGPGAADNGASVAAVLEVLRIIKGHSTLKNDIVVVLTDGEEVGLLGAYAFVAKHAWAREVGVALNFEFRGNRGPAMLFETGDGNDRVVSAYATAVPDPKGSSLLYELYRLMPNDTDFTLFKQAGVPGLNIAVAEGHTSYHTTLDRFDLLDENSLQHLGETMLGLTQHFGNADLDGLQGDDRTFFDVPVIGMVSYALSWNPVLCALTALLFVVVFVLVVRRGAVRISRATWAALAFVGVLVAGAAMAQLGWWSVLQLHPGHATLLQGDTYNSHWYLLTFLIIATAVLVGAVQSLSRWITRLEFLFGVLAVWVVLMVASAIWLPGASYTLVWPLVSMLLVLLLRMTRGGELDTHLSMALAAIPGVVLWIPLTWLLFVALTPARSFSAVVSFVLLLGLLTPLVPTIAARKVGHRTTVVLIILSLTGGSLSSTHSPSNPIQNSLIYGQYRDKAYWLSMDPELDHWTRQFMGIQRQWRAVPEIFGPDSAMFWTASAPAQLPPPTIKVINERLAANRRSIQLRIASRRRAPRLMLAVEGAAVLSSSLGGYPLTDSRKDDWTLDAYATREDGLSVTLEIEGTKPVRLRLSDVSYALPASAPARPEDLIPKPFMLNGNSIATSDLWH</sequence>
<protein>
    <recommendedName>
        <fullName evidence="4">Vacuolar membrane protease</fullName>
    </recommendedName>
    <alternativeName>
        <fullName evidence="8">FXNA-related family protease 1</fullName>
    </alternativeName>
</protein>
<dbReference type="Proteomes" id="UP000275012">
    <property type="component" value="Unassembled WGS sequence"/>
</dbReference>
<feature type="transmembrane region" description="Helical" evidence="9">
    <location>
        <begin position="445"/>
        <end position="466"/>
    </location>
</feature>
<evidence type="ECO:0000256" key="5">
    <source>
        <dbReference type="ARBA" id="ARBA00022554"/>
    </source>
</evidence>
<evidence type="ECO:0000256" key="9">
    <source>
        <dbReference type="SAM" id="Phobius"/>
    </source>
</evidence>
<feature type="transmembrane region" description="Helical" evidence="9">
    <location>
        <begin position="292"/>
        <end position="313"/>
    </location>
</feature>
<dbReference type="SUPFAM" id="SSF53187">
    <property type="entry name" value="Zn-dependent exopeptidases"/>
    <property type="match status" value="1"/>
</dbReference>
<evidence type="ECO:0000256" key="1">
    <source>
        <dbReference type="ARBA" id="ARBA00003273"/>
    </source>
</evidence>